<dbReference type="Proteomes" id="UP001291623">
    <property type="component" value="Unassembled WGS sequence"/>
</dbReference>
<comment type="caution">
    <text evidence="2">The sequence shown here is derived from an EMBL/GenBank/DDBJ whole genome shotgun (WGS) entry which is preliminary data.</text>
</comment>
<dbReference type="AlphaFoldDB" id="A0AAE1V8H2"/>
<gene>
    <name evidence="2" type="ORF">RND71_027772</name>
</gene>
<organism evidence="2 3">
    <name type="scientific">Anisodus tanguticus</name>
    <dbReference type="NCBI Taxonomy" id="243964"/>
    <lineage>
        <taxon>Eukaryota</taxon>
        <taxon>Viridiplantae</taxon>
        <taxon>Streptophyta</taxon>
        <taxon>Embryophyta</taxon>
        <taxon>Tracheophyta</taxon>
        <taxon>Spermatophyta</taxon>
        <taxon>Magnoliopsida</taxon>
        <taxon>eudicotyledons</taxon>
        <taxon>Gunneridae</taxon>
        <taxon>Pentapetalae</taxon>
        <taxon>asterids</taxon>
        <taxon>lamiids</taxon>
        <taxon>Solanales</taxon>
        <taxon>Solanaceae</taxon>
        <taxon>Solanoideae</taxon>
        <taxon>Hyoscyameae</taxon>
        <taxon>Anisodus</taxon>
    </lineage>
</organism>
<protein>
    <submittedName>
        <fullName evidence="2">Uncharacterized protein</fullName>
    </submittedName>
</protein>
<feature type="compositionally biased region" description="Basic and acidic residues" evidence="1">
    <location>
        <begin position="66"/>
        <end position="87"/>
    </location>
</feature>
<name>A0AAE1V8H2_9SOLA</name>
<sequence>MIGALQEQMAEGSSRNHIISPIREQTGGAVRVEDGIIGCDERVILIVGSEKENEVGSGQLDADVEGETKEKDSCTDENGNKGEKETESIQKALFLVLDRMVEGGEEMEGSDEEGNNSSSLIIRLLKLSSQVLVQEQTLVLDCFIVHSFI</sequence>
<evidence type="ECO:0000313" key="3">
    <source>
        <dbReference type="Proteomes" id="UP001291623"/>
    </source>
</evidence>
<evidence type="ECO:0000313" key="2">
    <source>
        <dbReference type="EMBL" id="KAK4352254.1"/>
    </source>
</evidence>
<accession>A0AAE1V8H2</accession>
<keyword evidence="3" id="KW-1185">Reference proteome</keyword>
<proteinExistence type="predicted"/>
<evidence type="ECO:0000256" key="1">
    <source>
        <dbReference type="SAM" id="MobiDB-lite"/>
    </source>
</evidence>
<dbReference type="EMBL" id="JAVYJV010000015">
    <property type="protein sequence ID" value="KAK4352254.1"/>
    <property type="molecule type" value="Genomic_DNA"/>
</dbReference>
<feature type="region of interest" description="Disordered" evidence="1">
    <location>
        <begin position="53"/>
        <end position="87"/>
    </location>
</feature>
<reference evidence="2" key="1">
    <citation type="submission" date="2023-12" db="EMBL/GenBank/DDBJ databases">
        <title>Genome assembly of Anisodus tanguticus.</title>
        <authorList>
            <person name="Wang Y.-J."/>
        </authorList>
    </citation>
    <scope>NUCLEOTIDE SEQUENCE</scope>
    <source>
        <strain evidence="2">KB-2021</strain>
        <tissue evidence="2">Leaf</tissue>
    </source>
</reference>